<name>A0A914RFD4_PAREQ</name>
<dbReference type="AlphaFoldDB" id="A0A914RFD4"/>
<evidence type="ECO:0000313" key="2">
    <source>
        <dbReference type="Proteomes" id="UP000887564"/>
    </source>
</evidence>
<dbReference type="WBParaSite" id="PEQ_0000520801-mRNA-1">
    <property type="protein sequence ID" value="PEQ_0000520801-mRNA-1"/>
    <property type="gene ID" value="PEQ_0000520801"/>
</dbReference>
<feature type="region of interest" description="Disordered" evidence="1">
    <location>
        <begin position="30"/>
        <end position="51"/>
    </location>
</feature>
<reference evidence="3" key="1">
    <citation type="submission" date="2022-11" db="UniProtKB">
        <authorList>
            <consortium name="WormBaseParasite"/>
        </authorList>
    </citation>
    <scope>IDENTIFICATION</scope>
</reference>
<organism evidence="2 3">
    <name type="scientific">Parascaris equorum</name>
    <name type="common">Equine roundworm</name>
    <dbReference type="NCBI Taxonomy" id="6256"/>
    <lineage>
        <taxon>Eukaryota</taxon>
        <taxon>Metazoa</taxon>
        <taxon>Ecdysozoa</taxon>
        <taxon>Nematoda</taxon>
        <taxon>Chromadorea</taxon>
        <taxon>Rhabditida</taxon>
        <taxon>Spirurina</taxon>
        <taxon>Ascaridomorpha</taxon>
        <taxon>Ascaridoidea</taxon>
        <taxon>Ascarididae</taxon>
        <taxon>Parascaris</taxon>
    </lineage>
</organism>
<accession>A0A914RFD4</accession>
<proteinExistence type="predicted"/>
<evidence type="ECO:0000313" key="3">
    <source>
        <dbReference type="WBParaSite" id="PEQ_0000520801-mRNA-1"/>
    </source>
</evidence>
<sequence>MRDSLHEIEIFRLELTFVFLRNMDTISMDDVNGESTNKAKDSESAQSAVSARNVSTSTPLIWEDTLPAEVTAVDPFATTVPSLLLSSTTLGTSTMQANVVTDETLLISHERTVDVIVTTVSPVSTLSTDGDLSTREEGIKQFHSVSDTKAPPVTPSFL</sequence>
<dbReference type="Proteomes" id="UP000887564">
    <property type="component" value="Unplaced"/>
</dbReference>
<keyword evidence="2" id="KW-1185">Reference proteome</keyword>
<evidence type="ECO:0000256" key="1">
    <source>
        <dbReference type="SAM" id="MobiDB-lite"/>
    </source>
</evidence>
<protein>
    <submittedName>
        <fullName evidence="3">Uncharacterized protein</fullName>
    </submittedName>
</protein>